<gene>
    <name evidence="1" type="ORF">GCM10023318_25010</name>
</gene>
<dbReference type="Proteomes" id="UP001500603">
    <property type="component" value="Unassembled WGS sequence"/>
</dbReference>
<reference evidence="2" key="1">
    <citation type="journal article" date="2019" name="Int. J. Syst. Evol. Microbiol.">
        <title>The Global Catalogue of Microorganisms (GCM) 10K type strain sequencing project: providing services to taxonomists for standard genome sequencing and annotation.</title>
        <authorList>
            <consortium name="The Broad Institute Genomics Platform"/>
            <consortium name="The Broad Institute Genome Sequencing Center for Infectious Disease"/>
            <person name="Wu L."/>
            <person name="Ma J."/>
        </authorList>
    </citation>
    <scope>NUCLEOTIDE SEQUENCE [LARGE SCALE GENOMIC DNA]</scope>
    <source>
        <strain evidence="2">JCM 18298</strain>
    </source>
</reference>
<keyword evidence="2" id="KW-1185">Reference proteome</keyword>
<evidence type="ECO:0000313" key="2">
    <source>
        <dbReference type="Proteomes" id="UP001500603"/>
    </source>
</evidence>
<organism evidence="1 2">
    <name type="scientific">Nocardia callitridis</name>
    <dbReference type="NCBI Taxonomy" id="648753"/>
    <lineage>
        <taxon>Bacteria</taxon>
        <taxon>Bacillati</taxon>
        <taxon>Actinomycetota</taxon>
        <taxon>Actinomycetes</taxon>
        <taxon>Mycobacteriales</taxon>
        <taxon>Nocardiaceae</taxon>
        <taxon>Nocardia</taxon>
    </lineage>
</organism>
<comment type="caution">
    <text evidence="1">The sequence shown here is derived from an EMBL/GenBank/DDBJ whole genome shotgun (WGS) entry which is preliminary data.</text>
</comment>
<proteinExistence type="predicted"/>
<accession>A0ABP9K6I3</accession>
<evidence type="ECO:0000313" key="1">
    <source>
        <dbReference type="EMBL" id="GAA5052418.1"/>
    </source>
</evidence>
<name>A0ABP9K6I3_9NOCA</name>
<protein>
    <submittedName>
        <fullName evidence="1">Uncharacterized protein</fullName>
    </submittedName>
</protein>
<dbReference type="EMBL" id="BAABJM010000002">
    <property type="protein sequence ID" value="GAA5052418.1"/>
    <property type="molecule type" value="Genomic_DNA"/>
</dbReference>
<dbReference type="RefSeq" id="WP_345495454.1">
    <property type="nucleotide sequence ID" value="NZ_BAABJM010000002.1"/>
</dbReference>
<sequence length="290" mass="30048">MSSIPALLRGLCDDAALFPPGNAPLPEALISHARYRASDFADLVGPLIFPIPRLDELAASAPGGVAVVLTAPGGPSTVAQALERAETIVGAQVVGLEIAPTASDSADEFFASMAALPIRAELDTYVEVPRDERRTAFLDRLADSPYAAKFRTGGVVEAAYPGVLELAESVKAVVDKGIAFKATAGLHHAVRNTDPHTGFEQHGFLNLLLATRLAAEQADLTAIEAALADRAGSSVAAALADLTESAAETLRAAFRSFGTCSIDDPRTDLVDLNLLPAALRPATTSEGSPA</sequence>